<comment type="caution">
    <text evidence="1">The sequence shown here is derived from an EMBL/GenBank/DDBJ whole genome shotgun (WGS) entry which is preliminary data.</text>
</comment>
<gene>
    <name evidence="1" type="ORF">Tci_385090</name>
</gene>
<evidence type="ECO:0000313" key="1">
    <source>
        <dbReference type="EMBL" id="GEY13116.1"/>
    </source>
</evidence>
<name>A0A699HE12_TANCI</name>
<sequence length="91" mass="9892">MTNDVRVDGVIAFDCANTKGVLLPVLSTFNVVDTDSRTISSTQVSSTFNVIDTDSRTISSTQDDAEADEMIICLEDRSRAEGILISDEDLM</sequence>
<dbReference type="AlphaFoldDB" id="A0A699HE12"/>
<organism evidence="1">
    <name type="scientific">Tanacetum cinerariifolium</name>
    <name type="common">Dalmatian daisy</name>
    <name type="synonym">Chrysanthemum cinerariifolium</name>
    <dbReference type="NCBI Taxonomy" id="118510"/>
    <lineage>
        <taxon>Eukaryota</taxon>
        <taxon>Viridiplantae</taxon>
        <taxon>Streptophyta</taxon>
        <taxon>Embryophyta</taxon>
        <taxon>Tracheophyta</taxon>
        <taxon>Spermatophyta</taxon>
        <taxon>Magnoliopsida</taxon>
        <taxon>eudicotyledons</taxon>
        <taxon>Gunneridae</taxon>
        <taxon>Pentapetalae</taxon>
        <taxon>asterids</taxon>
        <taxon>campanulids</taxon>
        <taxon>Asterales</taxon>
        <taxon>Asteraceae</taxon>
        <taxon>Asteroideae</taxon>
        <taxon>Anthemideae</taxon>
        <taxon>Anthemidinae</taxon>
        <taxon>Tanacetum</taxon>
    </lineage>
</organism>
<protein>
    <submittedName>
        <fullName evidence="1">Uncharacterized protein</fullName>
    </submittedName>
</protein>
<accession>A0A699HE12</accession>
<reference evidence="1" key="1">
    <citation type="journal article" date="2019" name="Sci. Rep.">
        <title>Draft genome of Tanacetum cinerariifolium, the natural source of mosquito coil.</title>
        <authorList>
            <person name="Yamashiro T."/>
            <person name="Shiraishi A."/>
            <person name="Satake H."/>
            <person name="Nakayama K."/>
        </authorList>
    </citation>
    <scope>NUCLEOTIDE SEQUENCE</scope>
</reference>
<proteinExistence type="predicted"/>
<dbReference type="EMBL" id="BKCJ010154162">
    <property type="protein sequence ID" value="GEY13116.1"/>
    <property type="molecule type" value="Genomic_DNA"/>
</dbReference>